<keyword evidence="1" id="KW-0472">Membrane</keyword>
<comment type="caution">
    <text evidence="2">The sequence shown here is derived from an EMBL/GenBank/DDBJ whole genome shotgun (WGS) entry which is preliminary data.</text>
</comment>
<dbReference type="Proteomes" id="UP001387293">
    <property type="component" value="Unassembled WGS sequence"/>
</dbReference>
<evidence type="ECO:0000256" key="1">
    <source>
        <dbReference type="SAM" id="Phobius"/>
    </source>
</evidence>
<keyword evidence="1" id="KW-0812">Transmembrane</keyword>
<keyword evidence="3" id="KW-1185">Reference proteome</keyword>
<keyword evidence="1" id="KW-1133">Transmembrane helix</keyword>
<name>A0ABU8L1K2_9HYPH</name>
<dbReference type="RefSeq" id="WP_337108288.1">
    <property type="nucleotide sequence ID" value="NZ_JAPYKS010000020.1"/>
</dbReference>
<proteinExistence type="predicted"/>
<reference evidence="2 3" key="1">
    <citation type="submission" date="2022-12" db="EMBL/GenBank/DDBJ databases">
        <authorList>
            <person name="Muema E."/>
        </authorList>
    </citation>
    <scope>NUCLEOTIDE SEQUENCE [LARGE SCALE GENOMIC DNA]</scope>
    <source>
        <strain evidence="3">1326</strain>
    </source>
</reference>
<evidence type="ECO:0000313" key="2">
    <source>
        <dbReference type="EMBL" id="MEI9411815.1"/>
    </source>
</evidence>
<protein>
    <recommendedName>
        <fullName evidence="4">ABC transporter permease</fullName>
    </recommendedName>
</protein>
<evidence type="ECO:0008006" key="4">
    <source>
        <dbReference type="Google" id="ProtNLM"/>
    </source>
</evidence>
<evidence type="ECO:0000313" key="3">
    <source>
        <dbReference type="Proteomes" id="UP001387293"/>
    </source>
</evidence>
<organism evidence="2 3">
    <name type="scientific">Mesorhizobium salmacidum</name>
    <dbReference type="NCBI Taxonomy" id="3015171"/>
    <lineage>
        <taxon>Bacteria</taxon>
        <taxon>Pseudomonadati</taxon>
        <taxon>Pseudomonadota</taxon>
        <taxon>Alphaproteobacteria</taxon>
        <taxon>Hyphomicrobiales</taxon>
        <taxon>Phyllobacteriaceae</taxon>
        <taxon>Mesorhizobium</taxon>
    </lineage>
</organism>
<gene>
    <name evidence="2" type="ORF">O7A60_24035</name>
</gene>
<sequence length="44" mass="4676">MTGAVNRRKFGESVMEKSIGQARWLLAPVFAMAITLLAIGVALG</sequence>
<accession>A0ABU8L1K2</accession>
<feature type="transmembrane region" description="Helical" evidence="1">
    <location>
        <begin position="24"/>
        <end position="43"/>
    </location>
</feature>
<dbReference type="EMBL" id="JAPYKS010000020">
    <property type="protein sequence ID" value="MEI9411815.1"/>
    <property type="molecule type" value="Genomic_DNA"/>
</dbReference>